<organism evidence="1">
    <name type="scientific">bioreactor metagenome</name>
    <dbReference type="NCBI Taxonomy" id="1076179"/>
    <lineage>
        <taxon>unclassified sequences</taxon>
        <taxon>metagenomes</taxon>
        <taxon>ecological metagenomes</taxon>
    </lineage>
</organism>
<accession>A0A644ZYG4</accession>
<dbReference type="EMBL" id="VSSQ01010886">
    <property type="protein sequence ID" value="MPM45468.1"/>
    <property type="molecule type" value="Genomic_DNA"/>
</dbReference>
<reference evidence="1" key="1">
    <citation type="submission" date="2019-08" db="EMBL/GenBank/DDBJ databases">
        <authorList>
            <person name="Kucharzyk K."/>
            <person name="Murdoch R.W."/>
            <person name="Higgins S."/>
            <person name="Loffler F."/>
        </authorList>
    </citation>
    <scope>NUCLEOTIDE SEQUENCE</scope>
</reference>
<gene>
    <name evidence="1" type="ORF">SDC9_92155</name>
</gene>
<comment type="caution">
    <text evidence="1">The sequence shown here is derived from an EMBL/GenBank/DDBJ whole genome shotgun (WGS) entry which is preliminary data.</text>
</comment>
<evidence type="ECO:0000313" key="1">
    <source>
        <dbReference type="EMBL" id="MPM45468.1"/>
    </source>
</evidence>
<dbReference type="AlphaFoldDB" id="A0A644ZYG4"/>
<protein>
    <submittedName>
        <fullName evidence="1">Uncharacterized protein</fullName>
    </submittedName>
</protein>
<sequence length="156" mass="17053">MRAAVDRRAYARVPADDLDVQPRVGAGEEDLIEDAAACKRCKRVHERNEPDHAQPRRHGAGVGFHYTQIERAIRETLFEPRRAHGVGKVAVEGNDLLVPLAGVDQRVAVGVPHVLIVKTKLIFHIHARSPLGYVPASSRRSISATASSAISFVITI</sequence>
<proteinExistence type="predicted"/>
<name>A0A644ZYG4_9ZZZZ</name>